<keyword evidence="2" id="KW-1185">Reference proteome</keyword>
<dbReference type="Proteomes" id="UP000499080">
    <property type="component" value="Unassembled WGS sequence"/>
</dbReference>
<dbReference type="AlphaFoldDB" id="A0A4Y2SP60"/>
<comment type="caution">
    <text evidence="1">The sequence shown here is derived from an EMBL/GenBank/DDBJ whole genome shotgun (WGS) entry which is preliminary data.</text>
</comment>
<sequence>MLPSHEKYLMCVMVACLYEHECNRNIFDSFISVCALVINLSFETHAKTGVNFFDLNPDIIMVFYRNVLKRSFHRRRGFYRFVEYVLGHKYLTWNRNYLILSDDPTAPNFIELVLDENIMAELNGYVPQEVSNDMKVTMEATGICLAQEVLSTTSVELPT</sequence>
<dbReference type="OrthoDB" id="6421076at2759"/>
<accession>A0A4Y2SP60</accession>
<organism evidence="1 2">
    <name type="scientific">Araneus ventricosus</name>
    <name type="common">Orbweaver spider</name>
    <name type="synonym">Epeira ventricosa</name>
    <dbReference type="NCBI Taxonomy" id="182803"/>
    <lineage>
        <taxon>Eukaryota</taxon>
        <taxon>Metazoa</taxon>
        <taxon>Ecdysozoa</taxon>
        <taxon>Arthropoda</taxon>
        <taxon>Chelicerata</taxon>
        <taxon>Arachnida</taxon>
        <taxon>Araneae</taxon>
        <taxon>Araneomorphae</taxon>
        <taxon>Entelegynae</taxon>
        <taxon>Araneoidea</taxon>
        <taxon>Araneidae</taxon>
        <taxon>Araneus</taxon>
    </lineage>
</organism>
<name>A0A4Y2SP60_ARAVE</name>
<reference evidence="1 2" key="1">
    <citation type="journal article" date="2019" name="Sci. Rep.">
        <title>Orb-weaving spider Araneus ventricosus genome elucidates the spidroin gene catalogue.</title>
        <authorList>
            <person name="Kono N."/>
            <person name="Nakamura H."/>
            <person name="Ohtoshi R."/>
            <person name="Moran D.A.P."/>
            <person name="Shinohara A."/>
            <person name="Yoshida Y."/>
            <person name="Fujiwara M."/>
            <person name="Mori M."/>
            <person name="Tomita M."/>
            <person name="Arakawa K."/>
        </authorList>
    </citation>
    <scope>NUCLEOTIDE SEQUENCE [LARGE SCALE GENOMIC DNA]</scope>
</reference>
<evidence type="ECO:0000313" key="2">
    <source>
        <dbReference type="Proteomes" id="UP000499080"/>
    </source>
</evidence>
<dbReference type="EMBL" id="BGPR01023073">
    <property type="protein sequence ID" value="GBN89977.1"/>
    <property type="molecule type" value="Genomic_DNA"/>
</dbReference>
<protein>
    <submittedName>
        <fullName evidence="1">Uncharacterized protein</fullName>
    </submittedName>
</protein>
<evidence type="ECO:0000313" key="1">
    <source>
        <dbReference type="EMBL" id="GBN89977.1"/>
    </source>
</evidence>
<gene>
    <name evidence="1" type="ORF">AVEN_72280_1</name>
</gene>
<proteinExistence type="predicted"/>